<proteinExistence type="predicted"/>
<protein>
    <submittedName>
        <fullName evidence="3">Uncharacterized protein</fullName>
    </submittedName>
</protein>
<evidence type="ECO:0000256" key="2">
    <source>
        <dbReference type="SAM" id="MobiDB-lite"/>
    </source>
</evidence>
<dbReference type="EMBL" id="ADLD01000003">
    <property type="protein sequence ID" value="EHB93344.1"/>
    <property type="molecule type" value="Genomic_DNA"/>
</dbReference>
<feature type="compositionally biased region" description="Low complexity" evidence="2">
    <location>
        <begin position="1"/>
        <end position="27"/>
    </location>
</feature>
<sequence>MIAAERAPSDASAPARHPAAEQAASAETGHPAAAETAPDFETYTAVVQALMSCQERINNYRRMITELTEVLEKLESLNGYYLSCIIARETRQTKE</sequence>
<dbReference type="AlphaFoldDB" id="G5H5A5"/>
<accession>G5H5A5</accession>
<organism evidence="3 4">
    <name type="scientific">Alistipes indistinctus YIT 12060</name>
    <dbReference type="NCBI Taxonomy" id="742725"/>
    <lineage>
        <taxon>Bacteria</taxon>
        <taxon>Pseudomonadati</taxon>
        <taxon>Bacteroidota</taxon>
        <taxon>Bacteroidia</taxon>
        <taxon>Bacteroidales</taxon>
        <taxon>Rikenellaceae</taxon>
        <taxon>Alistipes</taxon>
    </lineage>
</organism>
<name>G5H5A5_9BACT</name>
<keyword evidence="1" id="KW-0175">Coiled coil</keyword>
<feature type="region of interest" description="Disordered" evidence="2">
    <location>
        <begin position="1"/>
        <end position="37"/>
    </location>
</feature>
<dbReference type="PATRIC" id="fig|742725.3.peg.130"/>
<comment type="caution">
    <text evidence="3">The sequence shown here is derived from an EMBL/GenBank/DDBJ whole genome shotgun (WGS) entry which is preliminary data.</text>
</comment>
<feature type="coiled-coil region" evidence="1">
    <location>
        <begin position="50"/>
        <end position="77"/>
    </location>
</feature>
<reference evidence="3 4" key="1">
    <citation type="submission" date="2011-08" db="EMBL/GenBank/DDBJ databases">
        <title>The Genome Sequence of Alistipes indistinctus YIT 12060.</title>
        <authorList>
            <consortium name="The Broad Institute Genome Sequencing Platform"/>
            <person name="Earl A."/>
            <person name="Ward D."/>
            <person name="Feldgarden M."/>
            <person name="Gevers D."/>
            <person name="Morotomi M."/>
            <person name="Young S.K."/>
            <person name="Zeng Q."/>
            <person name="Gargeya S."/>
            <person name="Fitzgerald M."/>
            <person name="Haas B."/>
            <person name="Abouelleil A."/>
            <person name="Alvarado L."/>
            <person name="Arachchi H.M."/>
            <person name="Berlin A."/>
            <person name="Brown A."/>
            <person name="Chapman S.B."/>
            <person name="Chen Z."/>
            <person name="Dunbar C."/>
            <person name="Freedman E."/>
            <person name="Gearin G."/>
            <person name="Gellesch M."/>
            <person name="Goldberg J."/>
            <person name="Griggs A."/>
            <person name="Gujja S."/>
            <person name="Heiman D."/>
            <person name="Howarth C."/>
            <person name="Larson L."/>
            <person name="Lui A."/>
            <person name="MacDonald P.J.P."/>
            <person name="Montmayeur A."/>
            <person name="Murphy C."/>
            <person name="Neiman D."/>
            <person name="Pearson M."/>
            <person name="Priest M."/>
            <person name="Roberts A."/>
            <person name="Saif S."/>
            <person name="Shea T."/>
            <person name="Shenoy N."/>
            <person name="Sisk P."/>
            <person name="Stolte C."/>
            <person name="Sykes S."/>
            <person name="Wortman J."/>
            <person name="Nusbaum C."/>
            <person name="Birren B."/>
        </authorList>
    </citation>
    <scope>NUCLEOTIDE SEQUENCE [LARGE SCALE GENOMIC DNA]</scope>
    <source>
        <strain evidence="3 4">YIT 12060</strain>
    </source>
</reference>
<dbReference type="Proteomes" id="UP000006008">
    <property type="component" value="Unassembled WGS sequence"/>
</dbReference>
<keyword evidence="4" id="KW-1185">Reference proteome</keyword>
<evidence type="ECO:0000256" key="1">
    <source>
        <dbReference type="SAM" id="Coils"/>
    </source>
</evidence>
<evidence type="ECO:0000313" key="4">
    <source>
        <dbReference type="Proteomes" id="UP000006008"/>
    </source>
</evidence>
<dbReference type="HOGENOM" id="CLU_2366651_0_0_10"/>
<gene>
    <name evidence="3" type="ORF">HMPREF9450_00115</name>
</gene>
<evidence type="ECO:0000313" key="3">
    <source>
        <dbReference type="EMBL" id="EHB93344.1"/>
    </source>
</evidence>